<accession>A0ABR4HUX6</accession>
<evidence type="ECO:0000256" key="2">
    <source>
        <dbReference type="SAM" id="SignalP"/>
    </source>
</evidence>
<keyword evidence="4" id="KW-1185">Reference proteome</keyword>
<protein>
    <submittedName>
        <fullName evidence="3">Uncharacterized protein</fullName>
    </submittedName>
</protein>
<gene>
    <name evidence="3" type="ORF">BJX63DRAFT_382697</name>
</gene>
<evidence type="ECO:0000256" key="1">
    <source>
        <dbReference type="SAM" id="MobiDB-lite"/>
    </source>
</evidence>
<proteinExistence type="predicted"/>
<keyword evidence="2" id="KW-0732">Signal</keyword>
<dbReference type="EMBL" id="JBFXLT010000011">
    <property type="protein sequence ID" value="KAL2819206.1"/>
    <property type="molecule type" value="Genomic_DNA"/>
</dbReference>
<evidence type="ECO:0000313" key="4">
    <source>
        <dbReference type="Proteomes" id="UP001610334"/>
    </source>
</evidence>
<sequence>MRLTVASLACIVAGASAFQYPDFVPLHKRQAPGTPQYECHANCGGVITASRQEGFCDSSDFQSLLSACLDCALEYDVWRYYGNSVGAAAEECGLDGTPVEPTSSTTTTTATETTTETTTETETSSSTETETGTEPTTTATSSSTDTEEPTETESSTTVSSTSTPVIPTVTTTTTTPPPGSTTSPTPSPEDPEDPEFTGAAALNSPAGLFMGGLVGSLIAAFM</sequence>
<feature type="region of interest" description="Disordered" evidence="1">
    <location>
        <begin position="94"/>
        <end position="199"/>
    </location>
</feature>
<comment type="caution">
    <text evidence="3">The sequence shown here is derived from an EMBL/GenBank/DDBJ whole genome shotgun (WGS) entry which is preliminary data.</text>
</comment>
<feature type="signal peptide" evidence="2">
    <location>
        <begin position="1"/>
        <end position="17"/>
    </location>
</feature>
<evidence type="ECO:0000313" key="3">
    <source>
        <dbReference type="EMBL" id="KAL2819206.1"/>
    </source>
</evidence>
<name>A0ABR4HUX6_9EURO</name>
<organism evidence="3 4">
    <name type="scientific">Aspergillus granulosus</name>
    <dbReference type="NCBI Taxonomy" id="176169"/>
    <lineage>
        <taxon>Eukaryota</taxon>
        <taxon>Fungi</taxon>
        <taxon>Dikarya</taxon>
        <taxon>Ascomycota</taxon>
        <taxon>Pezizomycotina</taxon>
        <taxon>Eurotiomycetes</taxon>
        <taxon>Eurotiomycetidae</taxon>
        <taxon>Eurotiales</taxon>
        <taxon>Aspergillaceae</taxon>
        <taxon>Aspergillus</taxon>
        <taxon>Aspergillus subgen. Nidulantes</taxon>
    </lineage>
</organism>
<dbReference type="Proteomes" id="UP001610334">
    <property type="component" value="Unassembled WGS sequence"/>
</dbReference>
<feature type="compositionally biased region" description="Low complexity" evidence="1">
    <location>
        <begin position="152"/>
        <end position="184"/>
    </location>
</feature>
<feature type="compositionally biased region" description="Low complexity" evidence="1">
    <location>
        <begin position="97"/>
        <end position="144"/>
    </location>
</feature>
<reference evidence="3 4" key="1">
    <citation type="submission" date="2024-07" db="EMBL/GenBank/DDBJ databases">
        <title>Section-level genome sequencing and comparative genomics of Aspergillus sections Usti and Cavernicolus.</title>
        <authorList>
            <consortium name="Lawrence Berkeley National Laboratory"/>
            <person name="Nybo J.L."/>
            <person name="Vesth T.C."/>
            <person name="Theobald S."/>
            <person name="Frisvad J.C."/>
            <person name="Larsen T.O."/>
            <person name="Kjaerboelling I."/>
            <person name="Rothschild-Mancinelli K."/>
            <person name="Lyhne E.K."/>
            <person name="Kogle M.E."/>
            <person name="Barry K."/>
            <person name="Clum A."/>
            <person name="Na H."/>
            <person name="Ledsgaard L."/>
            <person name="Lin J."/>
            <person name="Lipzen A."/>
            <person name="Kuo A."/>
            <person name="Riley R."/>
            <person name="Mondo S."/>
            <person name="Labutti K."/>
            <person name="Haridas S."/>
            <person name="Pangalinan J."/>
            <person name="Salamov A.A."/>
            <person name="Simmons B.A."/>
            <person name="Magnuson J.K."/>
            <person name="Chen J."/>
            <person name="Drula E."/>
            <person name="Henrissat B."/>
            <person name="Wiebenga A."/>
            <person name="Lubbers R.J."/>
            <person name="Gomes A.C."/>
            <person name="Makela M.R."/>
            <person name="Stajich J."/>
            <person name="Grigoriev I.V."/>
            <person name="Mortensen U.H."/>
            <person name="De Vries R.P."/>
            <person name="Baker S.E."/>
            <person name="Andersen M.R."/>
        </authorList>
    </citation>
    <scope>NUCLEOTIDE SEQUENCE [LARGE SCALE GENOMIC DNA]</scope>
    <source>
        <strain evidence="3 4">CBS 588.65</strain>
    </source>
</reference>
<feature type="chain" id="PRO_5046579385" evidence="2">
    <location>
        <begin position="18"/>
        <end position="222"/>
    </location>
</feature>